<proteinExistence type="predicted"/>
<reference evidence="1 2" key="1">
    <citation type="submission" date="2013-11" db="EMBL/GenBank/DDBJ databases">
        <title>Genome sequencing of Stegodyphus mimosarum.</title>
        <authorList>
            <person name="Bechsgaard J."/>
        </authorList>
    </citation>
    <scope>NUCLEOTIDE SEQUENCE [LARGE SCALE GENOMIC DNA]</scope>
</reference>
<gene>
    <name evidence="1" type="ORF">X975_10882</name>
</gene>
<dbReference type="STRING" id="407821.A0A087UWB7"/>
<dbReference type="PANTHER" id="PTHR41161:SF1">
    <property type="entry name" value="PROTEIN NCBP2AS2"/>
    <property type="match status" value="1"/>
</dbReference>
<dbReference type="EMBL" id="KK121987">
    <property type="protein sequence ID" value="KFM81656.1"/>
    <property type="molecule type" value="Genomic_DNA"/>
</dbReference>
<protein>
    <submittedName>
        <fullName evidence="1">Uncharacterized protein</fullName>
    </submittedName>
</protein>
<dbReference type="Proteomes" id="UP000054359">
    <property type="component" value="Unassembled WGS sequence"/>
</dbReference>
<keyword evidence="2" id="KW-1185">Reference proteome</keyword>
<name>A0A087UWB7_STEMI</name>
<evidence type="ECO:0000313" key="1">
    <source>
        <dbReference type="EMBL" id="KFM81656.1"/>
    </source>
</evidence>
<dbReference type="OMA" id="RYLMHNE"/>
<sequence length="86" mass="10135">MVLRFLLRYLMHNEKLIQTLADSYPMRKAARFAARIIVQAKHYQERALENMKPSTGGDAIKKPQDLTMLINEKLQKLKKVLEKRRP</sequence>
<dbReference type="AlphaFoldDB" id="A0A087UWB7"/>
<organism evidence="1 2">
    <name type="scientific">Stegodyphus mimosarum</name>
    <name type="common">African social velvet spider</name>
    <dbReference type="NCBI Taxonomy" id="407821"/>
    <lineage>
        <taxon>Eukaryota</taxon>
        <taxon>Metazoa</taxon>
        <taxon>Ecdysozoa</taxon>
        <taxon>Arthropoda</taxon>
        <taxon>Chelicerata</taxon>
        <taxon>Arachnida</taxon>
        <taxon>Araneae</taxon>
        <taxon>Araneomorphae</taxon>
        <taxon>Entelegynae</taxon>
        <taxon>Eresoidea</taxon>
        <taxon>Eresidae</taxon>
        <taxon>Stegodyphus</taxon>
    </lineage>
</organism>
<feature type="non-terminal residue" evidence="1">
    <location>
        <position position="86"/>
    </location>
</feature>
<dbReference type="OrthoDB" id="5950777at2759"/>
<dbReference type="PANTHER" id="PTHR41161">
    <property type="entry name" value="PROTEIN NCBP2AS2"/>
    <property type="match status" value="1"/>
</dbReference>
<accession>A0A087UWB7</accession>
<evidence type="ECO:0000313" key="2">
    <source>
        <dbReference type="Proteomes" id="UP000054359"/>
    </source>
</evidence>
<dbReference type="InterPro" id="IPR042407">
    <property type="entry name" value="NCBP2-AS2"/>
</dbReference>